<dbReference type="Proteomes" id="UP001236507">
    <property type="component" value="Unassembled WGS sequence"/>
</dbReference>
<dbReference type="InterPro" id="IPR036514">
    <property type="entry name" value="SGNH_hydro_sf"/>
</dbReference>
<dbReference type="InterPro" id="IPR026444">
    <property type="entry name" value="Secre_tail"/>
</dbReference>
<sequence length="943" mass="101616">MLFLRKLLGIIVILLGSISVSLGQFSITSPLNRAVYQRNNAGVATITVSGTYEQQVDRIEARLIAINAGQGNPGEWSDWKTLKDFPTNGGFSSSMTINQGWYRMEIRGVLNNNVVGNIASIDRFGVGEVFIIAGQSNAEGLFNMGQQGAQDDRVNTFGNANDQINGGTSYATLSPFTQLSADTYIAPRGKGAYCWGKLGDLLAAKLNVPILFLNAGFNGTSIESWFVSSIGGSASNIYLGGYYPNRLPYSGLESVLQYFVPLLGARSILWCQGEADNYPFRTSQSDYTAKLQVVISKTREQLGKNIAWVIAQTSASVAPNNCNPSNASESWEPVLAAQRTVASSMTNAFLGPYTDNIQNPGRSDCLHFHGDGLLQLGQAWSNSLNDSFFQNSVPQAPTVQPQLSFACGNNTLDVTMPSGYNQYQWSRSVNFESAIFSTQQKVTLSNGTYYARAIDSRGNVMQFSPILVRTTTPQTVTTNPSGTVGVCQNDGLTVSASNGVAFRWSTGASGQSIALNSAGNYTVTAVDNSGCLTQSAPLTTFIKASPAQPTISANSALEFCADSQVTLTSSGQNLAYRWSTGSTSAAISVNQSGSYTVQTINSEGCSSFASNAVVVKVNPLPVTPNIVPNGPTTFCSDTSVDLISSNTGAVSYKWNTGTTTRTLNVRQSGNYTVQTVDAKGCFSLSSSPLTIKVNQIPATPTTSWSKDTVFCDGDNTVLQMALANGNYPTWVAVQSGKTNQYLVQNLNVTLSGTFRAFQTDNNNCNSALSSPIYVAVKPTPAKVSVDEIVRYSPYSIGVANPQTEQYIWTWNGTQLNGSTSQIKLSDPGDIQVTAKKLYSTQSYGTKFCLSPISDRKNIQLYEDGGFAVYPNPSNGAFTLDTRYPWANLKVEVYTNRGSLVYASDIATFETKKDINLTQLPEGPYLIRIRNENFTATKHVQINR</sequence>
<accession>A0ABT6YAS0</accession>
<dbReference type="RefSeq" id="WP_283345308.1">
    <property type="nucleotide sequence ID" value="NZ_JASHIF010000012.1"/>
</dbReference>
<dbReference type="SUPFAM" id="SSF52266">
    <property type="entry name" value="SGNH hydrolase"/>
    <property type="match status" value="1"/>
</dbReference>
<feature type="domain" description="Sialate O-acetylesterase" evidence="2">
    <location>
        <begin position="128"/>
        <end position="382"/>
    </location>
</feature>
<protein>
    <submittedName>
        <fullName evidence="4">Sialate O-acetylesterase</fullName>
    </submittedName>
</protein>
<dbReference type="EMBL" id="JASHIF010000012">
    <property type="protein sequence ID" value="MDI9860678.1"/>
    <property type="molecule type" value="Genomic_DNA"/>
</dbReference>
<dbReference type="Gene3D" id="3.40.50.1110">
    <property type="entry name" value="SGNH hydrolase"/>
    <property type="match status" value="1"/>
</dbReference>
<proteinExistence type="predicted"/>
<keyword evidence="5" id="KW-1185">Reference proteome</keyword>
<comment type="caution">
    <text evidence="4">The sequence shown here is derived from an EMBL/GenBank/DDBJ whole genome shotgun (WGS) entry which is preliminary data.</text>
</comment>
<evidence type="ECO:0000256" key="1">
    <source>
        <dbReference type="ARBA" id="ARBA00022801"/>
    </source>
</evidence>
<dbReference type="NCBIfam" id="TIGR04183">
    <property type="entry name" value="Por_Secre_tail"/>
    <property type="match status" value="1"/>
</dbReference>
<gene>
    <name evidence="4" type="ORF">QM524_15790</name>
</gene>
<dbReference type="Pfam" id="PF03629">
    <property type="entry name" value="SASA"/>
    <property type="match status" value="1"/>
</dbReference>
<keyword evidence="1" id="KW-0378">Hydrolase</keyword>
<dbReference type="Pfam" id="PF18962">
    <property type="entry name" value="Por_Secre_tail"/>
    <property type="match status" value="1"/>
</dbReference>
<dbReference type="InterPro" id="IPR005181">
    <property type="entry name" value="SASA"/>
</dbReference>
<organism evidence="4 5">
    <name type="scientific">Flectobacillus roseus</name>
    <dbReference type="NCBI Taxonomy" id="502259"/>
    <lineage>
        <taxon>Bacteria</taxon>
        <taxon>Pseudomonadati</taxon>
        <taxon>Bacteroidota</taxon>
        <taxon>Cytophagia</taxon>
        <taxon>Cytophagales</taxon>
        <taxon>Flectobacillaceae</taxon>
        <taxon>Flectobacillus</taxon>
    </lineage>
</organism>
<name>A0ABT6YAS0_9BACT</name>
<evidence type="ECO:0000313" key="4">
    <source>
        <dbReference type="EMBL" id="MDI9860678.1"/>
    </source>
</evidence>
<reference evidence="4 5" key="1">
    <citation type="submission" date="2023-05" db="EMBL/GenBank/DDBJ databases">
        <title>Novel species of genus Flectobacillus isolated from stream in China.</title>
        <authorList>
            <person name="Lu H."/>
        </authorList>
    </citation>
    <scope>NUCLEOTIDE SEQUENCE [LARGE SCALE GENOMIC DNA]</scope>
    <source>
        <strain evidence="4 5">KCTC 42575</strain>
    </source>
</reference>
<evidence type="ECO:0000313" key="5">
    <source>
        <dbReference type="Proteomes" id="UP001236507"/>
    </source>
</evidence>
<evidence type="ECO:0000259" key="2">
    <source>
        <dbReference type="Pfam" id="PF03629"/>
    </source>
</evidence>
<evidence type="ECO:0000259" key="3">
    <source>
        <dbReference type="Pfam" id="PF18962"/>
    </source>
</evidence>
<feature type="domain" description="Secretion system C-terminal sorting" evidence="3">
    <location>
        <begin position="868"/>
        <end position="940"/>
    </location>
</feature>